<name>A0A2T2YRB6_9NOCA</name>
<proteinExistence type="predicted"/>
<sequence>MTNTGLVDEMVDRLISSNWSDPELAVAHTNSRQRLVAEYLYRVALWVDICELDLIRGEWPFVDLANHLHCEVQTPPAAWEELSSARANISPWDKQLISAALRWAAVADAGYQPVVELPDPFEPLIVFFGRGGGLIWENGMFDIGGSMIVLRDPKYWIDRGGILKELGQEYLDRLDDV</sequence>
<accession>A0A2T2YRB6</accession>
<dbReference type="RefSeq" id="WP_063030486.1">
    <property type="nucleotide sequence ID" value="NZ_PYHS01000028.1"/>
</dbReference>
<dbReference type="Proteomes" id="UP000241647">
    <property type="component" value="Unassembled WGS sequence"/>
</dbReference>
<organism evidence="1 2">
    <name type="scientific">Nocardia nova</name>
    <dbReference type="NCBI Taxonomy" id="37330"/>
    <lineage>
        <taxon>Bacteria</taxon>
        <taxon>Bacillati</taxon>
        <taxon>Actinomycetota</taxon>
        <taxon>Actinomycetes</taxon>
        <taxon>Mycobacteriales</taxon>
        <taxon>Nocardiaceae</taxon>
        <taxon>Nocardia</taxon>
    </lineage>
</organism>
<evidence type="ECO:0000313" key="2">
    <source>
        <dbReference type="Proteomes" id="UP000241647"/>
    </source>
</evidence>
<evidence type="ECO:0000313" key="1">
    <source>
        <dbReference type="EMBL" id="PSR58060.1"/>
    </source>
</evidence>
<dbReference type="EMBL" id="PYHS01000028">
    <property type="protein sequence ID" value="PSR58060.1"/>
    <property type="molecule type" value="Genomic_DNA"/>
</dbReference>
<dbReference type="AlphaFoldDB" id="A0A2T2YRB6"/>
<reference evidence="1 2" key="1">
    <citation type="submission" date="2018-02" db="EMBL/GenBank/DDBJ databases">
        <title>8 Nocardia nova and 1 Nocardia cyriacigeorgica strain used for evolution to TMP-SMX.</title>
        <authorList>
            <person name="Mehta H."/>
            <person name="Weng J."/>
            <person name="Shamoo Y."/>
        </authorList>
    </citation>
    <scope>NUCLEOTIDE SEQUENCE [LARGE SCALE GENOMIC DNA]</scope>
    <source>
        <strain evidence="1 2">ATCC 33727</strain>
    </source>
</reference>
<protein>
    <submittedName>
        <fullName evidence="1">Uncharacterized protein</fullName>
    </submittedName>
</protein>
<comment type="caution">
    <text evidence="1">The sequence shown here is derived from an EMBL/GenBank/DDBJ whole genome shotgun (WGS) entry which is preliminary data.</text>
</comment>
<gene>
    <name evidence="1" type="ORF">C8259_32140</name>
</gene>